<gene>
    <name evidence="1" type="ORF">IZO911_LOCUS45476</name>
</gene>
<protein>
    <submittedName>
        <fullName evidence="1">Uncharacterized protein</fullName>
    </submittedName>
</protein>
<reference evidence="1" key="1">
    <citation type="submission" date="2021-02" db="EMBL/GenBank/DDBJ databases">
        <authorList>
            <person name="Nowell W R."/>
        </authorList>
    </citation>
    <scope>NUCLEOTIDE SEQUENCE</scope>
</reference>
<organism evidence="1 2">
    <name type="scientific">Adineta steineri</name>
    <dbReference type="NCBI Taxonomy" id="433720"/>
    <lineage>
        <taxon>Eukaryota</taxon>
        <taxon>Metazoa</taxon>
        <taxon>Spiralia</taxon>
        <taxon>Gnathifera</taxon>
        <taxon>Rotifera</taxon>
        <taxon>Eurotatoria</taxon>
        <taxon>Bdelloidea</taxon>
        <taxon>Adinetida</taxon>
        <taxon>Adinetidae</taxon>
        <taxon>Adineta</taxon>
    </lineage>
</organism>
<comment type="caution">
    <text evidence="1">The sequence shown here is derived from an EMBL/GenBank/DDBJ whole genome shotgun (WGS) entry which is preliminary data.</text>
</comment>
<sequence>VKTALCLIPPENVWDQIQSIRSIHDKAYPRWRNHS</sequence>
<dbReference type="EMBL" id="CAJNOE010004340">
    <property type="protein sequence ID" value="CAF1511493.1"/>
    <property type="molecule type" value="Genomic_DNA"/>
</dbReference>
<proteinExistence type="predicted"/>
<name>A0A815TW61_9BILA</name>
<dbReference type="Proteomes" id="UP000663860">
    <property type="component" value="Unassembled WGS sequence"/>
</dbReference>
<feature type="non-terminal residue" evidence="1">
    <location>
        <position position="1"/>
    </location>
</feature>
<evidence type="ECO:0000313" key="2">
    <source>
        <dbReference type="Proteomes" id="UP000663860"/>
    </source>
</evidence>
<evidence type="ECO:0000313" key="1">
    <source>
        <dbReference type="EMBL" id="CAF1511493.1"/>
    </source>
</evidence>
<dbReference type="AlphaFoldDB" id="A0A815TW61"/>
<accession>A0A815TW61</accession>